<sequence length="258" mass="26922">MDVLMVVVWSDGRAGGAAQADSGALIEAVAAAVDAPLAGLGVTEYLVNVRDEQVAGAMIDVQVTPLPVLAAVRVRVPAASAAACAEVIEALGALGAVSAWSVTASEPLPVERVASEVSAAPGGAPGGAHARARRSAGMANLAFLRRPERIGRDEWLRIWLEDHTRVAIDTQSTTGYTQHVVVRALTEDAPVIDGIVEEIFPIEAARDLGVFFDSRGSEDRMAANVRAMTTSTARFLDQGTVDAVPTGRYVMSVRGPVV</sequence>
<dbReference type="EMBL" id="JBHMDY010000001">
    <property type="protein sequence ID" value="MFB9258557.1"/>
    <property type="molecule type" value="Genomic_DNA"/>
</dbReference>
<gene>
    <name evidence="1" type="ORF">ACFFVD_01940</name>
</gene>
<organism evidence="1 2">
    <name type="scientific">Dietzia aerolata</name>
    <dbReference type="NCBI Taxonomy" id="595984"/>
    <lineage>
        <taxon>Bacteria</taxon>
        <taxon>Bacillati</taxon>
        <taxon>Actinomycetota</taxon>
        <taxon>Actinomycetes</taxon>
        <taxon>Mycobacteriales</taxon>
        <taxon>Dietziaceae</taxon>
        <taxon>Dietzia</taxon>
    </lineage>
</organism>
<reference evidence="1 2" key="1">
    <citation type="submission" date="2024-09" db="EMBL/GenBank/DDBJ databases">
        <authorList>
            <person name="Sun Q."/>
            <person name="Mori K."/>
        </authorList>
    </citation>
    <scope>NUCLEOTIDE SEQUENCE [LARGE SCALE GENOMIC DNA]</scope>
    <source>
        <strain evidence="1 2">CCM 7659</strain>
    </source>
</reference>
<evidence type="ECO:0000313" key="2">
    <source>
        <dbReference type="Proteomes" id="UP001589700"/>
    </source>
</evidence>
<dbReference type="InterPro" id="IPR011008">
    <property type="entry name" value="Dimeric_a/b-barrel"/>
</dbReference>
<comment type="caution">
    <text evidence="1">The sequence shown here is derived from an EMBL/GenBank/DDBJ whole genome shotgun (WGS) entry which is preliminary data.</text>
</comment>
<keyword evidence="2" id="KW-1185">Reference proteome</keyword>
<dbReference type="SUPFAM" id="SSF54909">
    <property type="entry name" value="Dimeric alpha+beta barrel"/>
    <property type="match status" value="1"/>
</dbReference>
<dbReference type="Proteomes" id="UP001589700">
    <property type="component" value="Unassembled WGS sequence"/>
</dbReference>
<protein>
    <submittedName>
        <fullName evidence="1">EthD domain-containing protein</fullName>
    </submittedName>
</protein>
<evidence type="ECO:0000313" key="1">
    <source>
        <dbReference type="EMBL" id="MFB9258557.1"/>
    </source>
</evidence>
<accession>A0ABV5JLF2</accession>
<proteinExistence type="predicted"/>
<dbReference type="Gene3D" id="3.30.70.100">
    <property type="match status" value="1"/>
</dbReference>
<dbReference type="RefSeq" id="WP_182632733.1">
    <property type="nucleotide sequence ID" value="NZ_JAALDM010000178.1"/>
</dbReference>
<name>A0ABV5JLF2_9ACTN</name>